<comment type="caution">
    <text evidence="3">The sequence shown here is derived from an EMBL/GenBank/DDBJ whole genome shotgun (WGS) entry which is preliminary data.</text>
</comment>
<dbReference type="Proteomes" id="UP000318416">
    <property type="component" value="Unassembled WGS sequence"/>
</dbReference>
<dbReference type="RefSeq" id="WP_211785725.1">
    <property type="nucleotide sequence ID" value="NZ_BAAABR010000082.1"/>
</dbReference>
<dbReference type="AlphaFoldDB" id="A0A561EKH3"/>
<keyword evidence="1" id="KW-0812">Transmembrane</keyword>
<sequence>MYALQAVADGHWPGPWFLLFPLFWLALVFLVVVVLRRTVWRRHCVGSPVAELGRRYAQGEIDEDEYRARRAVLTEQYKDGAK</sequence>
<dbReference type="Pfam" id="PF09851">
    <property type="entry name" value="SHOCT"/>
    <property type="match status" value="1"/>
</dbReference>
<keyword evidence="4" id="KW-1185">Reference proteome</keyword>
<evidence type="ECO:0000256" key="1">
    <source>
        <dbReference type="SAM" id="Phobius"/>
    </source>
</evidence>
<evidence type="ECO:0000313" key="3">
    <source>
        <dbReference type="EMBL" id="TWE16089.1"/>
    </source>
</evidence>
<name>A0A561EKH3_9ACTN</name>
<evidence type="ECO:0000313" key="4">
    <source>
        <dbReference type="Proteomes" id="UP000318416"/>
    </source>
</evidence>
<organism evidence="3 4">
    <name type="scientific">Kitasatospora atroaurantiaca</name>
    <dbReference type="NCBI Taxonomy" id="285545"/>
    <lineage>
        <taxon>Bacteria</taxon>
        <taxon>Bacillati</taxon>
        <taxon>Actinomycetota</taxon>
        <taxon>Actinomycetes</taxon>
        <taxon>Kitasatosporales</taxon>
        <taxon>Streptomycetaceae</taxon>
        <taxon>Kitasatospora</taxon>
    </lineage>
</organism>
<evidence type="ECO:0000259" key="2">
    <source>
        <dbReference type="Pfam" id="PF09851"/>
    </source>
</evidence>
<dbReference type="InterPro" id="IPR018649">
    <property type="entry name" value="SHOCT"/>
</dbReference>
<keyword evidence="1" id="KW-1133">Transmembrane helix</keyword>
<dbReference type="EMBL" id="VIVR01000001">
    <property type="protein sequence ID" value="TWE16089.1"/>
    <property type="molecule type" value="Genomic_DNA"/>
</dbReference>
<accession>A0A561EKH3</accession>
<reference evidence="3 4" key="1">
    <citation type="submission" date="2019-06" db="EMBL/GenBank/DDBJ databases">
        <title>Sequencing the genomes of 1000 actinobacteria strains.</title>
        <authorList>
            <person name="Klenk H.-P."/>
        </authorList>
    </citation>
    <scope>NUCLEOTIDE SEQUENCE [LARGE SCALE GENOMIC DNA]</scope>
    <source>
        <strain evidence="3 4">DSM 41649</strain>
    </source>
</reference>
<gene>
    <name evidence="3" type="ORF">FB465_1049</name>
</gene>
<feature type="domain" description="SHOCT" evidence="2">
    <location>
        <begin position="48"/>
        <end position="73"/>
    </location>
</feature>
<feature type="transmembrane region" description="Helical" evidence="1">
    <location>
        <begin position="16"/>
        <end position="35"/>
    </location>
</feature>
<keyword evidence="1" id="KW-0472">Membrane</keyword>
<proteinExistence type="predicted"/>
<protein>
    <submittedName>
        <fullName evidence="3">Putative membrane protein</fullName>
    </submittedName>
</protein>